<evidence type="ECO:0000313" key="2">
    <source>
        <dbReference type="EMBL" id="PRW55919.1"/>
    </source>
</evidence>
<dbReference type="InterPro" id="IPR036291">
    <property type="entry name" value="NAD(P)-bd_dom_sf"/>
</dbReference>
<organism evidence="2 3">
    <name type="scientific">Chlorella sorokiniana</name>
    <name type="common">Freshwater green alga</name>
    <dbReference type="NCBI Taxonomy" id="3076"/>
    <lineage>
        <taxon>Eukaryota</taxon>
        <taxon>Viridiplantae</taxon>
        <taxon>Chlorophyta</taxon>
        <taxon>core chlorophytes</taxon>
        <taxon>Trebouxiophyceae</taxon>
        <taxon>Chlorellales</taxon>
        <taxon>Chlorellaceae</taxon>
        <taxon>Chlorella clade</taxon>
        <taxon>Chlorella</taxon>
    </lineage>
</organism>
<protein>
    <recommendedName>
        <fullName evidence="4">Short-chain dehydrogenase</fullName>
    </recommendedName>
</protein>
<dbReference type="Pfam" id="PF00106">
    <property type="entry name" value="adh_short"/>
    <property type="match status" value="1"/>
</dbReference>
<evidence type="ECO:0000313" key="3">
    <source>
        <dbReference type="Proteomes" id="UP000239899"/>
    </source>
</evidence>
<dbReference type="EMBL" id="LHPG02000009">
    <property type="protein sequence ID" value="PRW55919.1"/>
    <property type="molecule type" value="Genomic_DNA"/>
</dbReference>
<accession>A0A2P6TPI2</accession>
<dbReference type="Proteomes" id="UP000239899">
    <property type="component" value="Unassembled WGS sequence"/>
</dbReference>
<evidence type="ECO:0000256" key="1">
    <source>
        <dbReference type="RuleBase" id="RU000363"/>
    </source>
</evidence>
<evidence type="ECO:0008006" key="4">
    <source>
        <dbReference type="Google" id="ProtNLM"/>
    </source>
</evidence>
<dbReference type="Gene3D" id="3.40.50.720">
    <property type="entry name" value="NAD(P)-binding Rossmann-like Domain"/>
    <property type="match status" value="1"/>
</dbReference>
<comment type="similarity">
    <text evidence="1">Belongs to the short-chain dehydrogenases/reductases (SDR) family.</text>
</comment>
<dbReference type="PANTHER" id="PTHR45458:SF1">
    <property type="entry name" value="SHORT CHAIN DEHYDROGENASE"/>
    <property type="match status" value="1"/>
</dbReference>
<keyword evidence="3" id="KW-1185">Reference proteome</keyword>
<dbReference type="SUPFAM" id="SSF51735">
    <property type="entry name" value="NAD(P)-binding Rossmann-fold domains"/>
    <property type="match status" value="1"/>
</dbReference>
<proteinExistence type="inferred from homology"/>
<dbReference type="PRINTS" id="PR00081">
    <property type="entry name" value="GDHRDH"/>
</dbReference>
<dbReference type="PANTHER" id="PTHR45458">
    <property type="entry name" value="SHORT-CHAIN DEHYDROGENASE/REDUCTASE SDR"/>
    <property type="match status" value="1"/>
</dbReference>
<reference evidence="2 3" key="1">
    <citation type="journal article" date="2018" name="Plant J.">
        <title>Genome sequences of Chlorella sorokiniana UTEX 1602 and Micractinium conductrix SAG 241.80: implications to maltose excretion by a green alga.</title>
        <authorList>
            <person name="Arriola M.B."/>
            <person name="Velmurugan N."/>
            <person name="Zhang Y."/>
            <person name="Plunkett M.H."/>
            <person name="Hondzo H."/>
            <person name="Barney B.M."/>
        </authorList>
    </citation>
    <scope>NUCLEOTIDE SEQUENCE [LARGE SCALE GENOMIC DNA]</scope>
    <source>
        <strain evidence="3">UTEX 1602</strain>
    </source>
</reference>
<dbReference type="AlphaFoldDB" id="A0A2P6TPI2"/>
<sequence length="238" mass="25164">MQLANKTCVVTGGNRGIGLELVRQLLAKNNTVIATARKPEAASDLQKLQASAGGRLSVTKLDVTSPQSIESWAAEVKALAPHVDLLVNNAGVTDGWKELGEVTAQDMLDCFTANCIGPLLVTQQLHKQGLLGGRAGSSLVANMTSKMGSIDDNGSGSDYAYRASKAGLNIVNKSLSIDLAPEGVTSVLLHPGYVRTDMTGWNGNIDTQACVKGLLAVLESDRELNGKWYAFDGKVIPW</sequence>
<dbReference type="GO" id="GO:0016616">
    <property type="term" value="F:oxidoreductase activity, acting on the CH-OH group of donors, NAD or NADP as acceptor"/>
    <property type="evidence" value="ECO:0007669"/>
    <property type="project" value="TreeGrafter"/>
</dbReference>
<dbReference type="InterPro" id="IPR002347">
    <property type="entry name" value="SDR_fam"/>
</dbReference>
<dbReference type="CDD" id="cd05325">
    <property type="entry name" value="carb_red_sniffer_like_SDR_c"/>
    <property type="match status" value="1"/>
</dbReference>
<dbReference type="PRINTS" id="PR00080">
    <property type="entry name" value="SDRFAMILY"/>
</dbReference>
<name>A0A2P6TPI2_CHLSO</name>
<comment type="caution">
    <text evidence="2">The sequence shown here is derived from an EMBL/GenBank/DDBJ whole genome shotgun (WGS) entry which is preliminary data.</text>
</comment>
<dbReference type="OrthoDB" id="5296at2759"/>
<dbReference type="InterPro" id="IPR052184">
    <property type="entry name" value="SDR_enzymes"/>
</dbReference>
<gene>
    <name evidence="2" type="ORF">C2E21_5144</name>
</gene>